<dbReference type="SUPFAM" id="SSF50182">
    <property type="entry name" value="Sm-like ribonucleoproteins"/>
    <property type="match status" value="1"/>
</dbReference>
<dbReference type="InterPro" id="IPR010920">
    <property type="entry name" value="LSM_dom_sf"/>
</dbReference>
<dbReference type="STRING" id="335543.Sfum_4003"/>
<dbReference type="InterPro" id="IPR006685">
    <property type="entry name" value="MscS_channel_2nd"/>
</dbReference>
<dbReference type="InterPro" id="IPR023408">
    <property type="entry name" value="MscS_beta-dom_sf"/>
</dbReference>
<feature type="transmembrane region" description="Helical" evidence="7">
    <location>
        <begin position="119"/>
        <end position="141"/>
    </location>
</feature>
<dbReference type="AlphaFoldDB" id="A0LQG7"/>
<feature type="transmembrane region" description="Helical" evidence="7">
    <location>
        <begin position="147"/>
        <end position="167"/>
    </location>
</feature>
<dbReference type="GO" id="GO:0005886">
    <property type="term" value="C:plasma membrane"/>
    <property type="evidence" value="ECO:0007669"/>
    <property type="project" value="UniProtKB-SubCell"/>
</dbReference>
<dbReference type="KEGG" id="sfu:Sfum_4003"/>
<protein>
    <submittedName>
        <fullName evidence="11">MscS Mechanosensitive ion channel</fullName>
    </submittedName>
</protein>
<dbReference type="Pfam" id="PF21088">
    <property type="entry name" value="MS_channel_1st"/>
    <property type="match status" value="1"/>
</dbReference>
<dbReference type="Gene3D" id="2.30.30.60">
    <property type="match status" value="1"/>
</dbReference>
<evidence type="ECO:0000256" key="5">
    <source>
        <dbReference type="ARBA" id="ARBA00022989"/>
    </source>
</evidence>
<organism evidence="11 12">
    <name type="scientific">Syntrophobacter fumaroxidans (strain DSM 10017 / MPOB)</name>
    <dbReference type="NCBI Taxonomy" id="335543"/>
    <lineage>
        <taxon>Bacteria</taxon>
        <taxon>Pseudomonadati</taxon>
        <taxon>Thermodesulfobacteriota</taxon>
        <taxon>Syntrophobacteria</taxon>
        <taxon>Syntrophobacterales</taxon>
        <taxon>Syntrophobacteraceae</taxon>
        <taxon>Syntrophobacter</taxon>
    </lineage>
</organism>
<proteinExistence type="inferred from homology"/>
<dbReference type="FunCoup" id="A0LQG7">
    <property type="interactions" value="196"/>
</dbReference>
<evidence type="ECO:0000259" key="10">
    <source>
        <dbReference type="Pfam" id="PF21088"/>
    </source>
</evidence>
<evidence type="ECO:0000256" key="4">
    <source>
        <dbReference type="ARBA" id="ARBA00022692"/>
    </source>
</evidence>
<keyword evidence="3" id="KW-1003">Cell membrane</keyword>
<dbReference type="Pfam" id="PF00924">
    <property type="entry name" value="MS_channel_2nd"/>
    <property type="match status" value="1"/>
</dbReference>
<evidence type="ECO:0000259" key="9">
    <source>
        <dbReference type="Pfam" id="PF21082"/>
    </source>
</evidence>
<dbReference type="Gene3D" id="1.10.287.1260">
    <property type="match status" value="1"/>
</dbReference>
<keyword evidence="6 7" id="KW-0472">Membrane</keyword>
<dbReference type="SUPFAM" id="SSF82689">
    <property type="entry name" value="Mechanosensitive channel protein MscS (YggB), C-terminal domain"/>
    <property type="match status" value="1"/>
</dbReference>
<sequence>MLLLVVAAVERTVRHLIAMQMKARNDEEAGLGWWPLFLDALSRPLSLFIRVYGIYWALSPILSTFESSKAYAVIHRMAGKAADIGGTIALFWFVYRFIHVVDMQLRRWANSRKNSIDDMLVPLVGKIFRVFVIVIGGIMTVQNLTGIEIGPLIASLGIGGLAIALAGKDSIANFLGSLTILLDKPFQVGERIAIDKHEGFVEDVGFRSTRIRTLSGHLVSIPNEKIINSTLENIGRRPYIRWHTNLTLTYGTPAEKVERAVRIAREILENHEGMRPEYPPRVHFNAFNDWSLNLSIFAWYHPADHWKFQEWVQKTCLEIMRRFEAEGIEFAFPTQTVYQYNLDGRDAEAPDRPARISLGSRQ</sequence>
<dbReference type="Pfam" id="PF21082">
    <property type="entry name" value="MS_channel_3rd"/>
    <property type="match status" value="1"/>
</dbReference>
<dbReference type="HOGENOM" id="CLU_037945_0_4_7"/>
<dbReference type="PANTHER" id="PTHR30221">
    <property type="entry name" value="SMALL-CONDUCTANCE MECHANOSENSITIVE CHANNEL"/>
    <property type="match status" value="1"/>
</dbReference>
<name>A0LQG7_SYNFM</name>
<evidence type="ECO:0000313" key="12">
    <source>
        <dbReference type="Proteomes" id="UP000001784"/>
    </source>
</evidence>
<dbReference type="EMBL" id="CP000478">
    <property type="protein sequence ID" value="ABK19669.1"/>
    <property type="molecule type" value="Genomic_DNA"/>
</dbReference>
<evidence type="ECO:0000256" key="6">
    <source>
        <dbReference type="ARBA" id="ARBA00023136"/>
    </source>
</evidence>
<accession>A0LQG7</accession>
<evidence type="ECO:0000256" key="3">
    <source>
        <dbReference type="ARBA" id="ARBA00022475"/>
    </source>
</evidence>
<evidence type="ECO:0000256" key="2">
    <source>
        <dbReference type="ARBA" id="ARBA00008017"/>
    </source>
</evidence>
<dbReference type="Gene3D" id="3.30.70.100">
    <property type="match status" value="1"/>
</dbReference>
<dbReference type="Proteomes" id="UP000001784">
    <property type="component" value="Chromosome"/>
</dbReference>
<dbReference type="InParanoid" id="A0LQG7"/>
<dbReference type="SUPFAM" id="SSF82861">
    <property type="entry name" value="Mechanosensitive channel protein MscS (YggB), transmembrane region"/>
    <property type="match status" value="1"/>
</dbReference>
<feature type="domain" description="Mechanosensitive ion channel transmembrane helices 2/3" evidence="10">
    <location>
        <begin position="126"/>
        <end position="168"/>
    </location>
</feature>
<keyword evidence="4 7" id="KW-0812">Transmembrane</keyword>
<dbReference type="InterPro" id="IPR011066">
    <property type="entry name" value="MscS_channel_C_sf"/>
</dbReference>
<feature type="domain" description="Mechanosensitive ion channel MscS" evidence="8">
    <location>
        <begin position="169"/>
        <end position="234"/>
    </location>
</feature>
<evidence type="ECO:0000256" key="1">
    <source>
        <dbReference type="ARBA" id="ARBA00004651"/>
    </source>
</evidence>
<dbReference type="PANTHER" id="PTHR30221:SF1">
    <property type="entry name" value="SMALL-CONDUCTANCE MECHANOSENSITIVE CHANNEL"/>
    <property type="match status" value="1"/>
</dbReference>
<reference evidence="11 12" key="1">
    <citation type="submission" date="2006-10" db="EMBL/GenBank/DDBJ databases">
        <title>Complete sequence of Syntrophobacter fumaroxidans MPOB.</title>
        <authorList>
            <consortium name="US DOE Joint Genome Institute"/>
            <person name="Copeland A."/>
            <person name="Lucas S."/>
            <person name="Lapidus A."/>
            <person name="Barry K."/>
            <person name="Detter J.C."/>
            <person name="Glavina del Rio T."/>
            <person name="Hammon N."/>
            <person name="Israni S."/>
            <person name="Pitluck S."/>
            <person name="Goltsman E.G."/>
            <person name="Martinez M."/>
            <person name="Schmutz J."/>
            <person name="Larimer F."/>
            <person name="Land M."/>
            <person name="Hauser L."/>
            <person name="Kyrpides N."/>
            <person name="Kim E."/>
            <person name="Boone D.R."/>
            <person name="Brockman F."/>
            <person name="Culley D."/>
            <person name="Ferry J."/>
            <person name="Gunsalus R."/>
            <person name="McInerney M.J."/>
            <person name="Morrison M."/>
            <person name="Plugge C."/>
            <person name="Rohlin L."/>
            <person name="Scholten J."/>
            <person name="Sieber J."/>
            <person name="Stams A.J.M."/>
            <person name="Worm P."/>
            <person name="Henstra A.M."/>
            <person name="Richardson P."/>
        </authorList>
    </citation>
    <scope>NUCLEOTIDE SEQUENCE [LARGE SCALE GENOMIC DNA]</scope>
    <source>
        <strain evidence="12">DSM 10017 / MPOB</strain>
    </source>
</reference>
<evidence type="ECO:0000259" key="8">
    <source>
        <dbReference type="Pfam" id="PF00924"/>
    </source>
</evidence>
<feature type="transmembrane region" description="Helical" evidence="7">
    <location>
        <begin position="77"/>
        <end position="98"/>
    </location>
</feature>
<evidence type="ECO:0000313" key="11">
    <source>
        <dbReference type="EMBL" id="ABK19669.1"/>
    </source>
</evidence>
<dbReference type="GO" id="GO:0008381">
    <property type="term" value="F:mechanosensitive monoatomic ion channel activity"/>
    <property type="evidence" value="ECO:0007669"/>
    <property type="project" value="InterPro"/>
</dbReference>
<dbReference type="InterPro" id="IPR049142">
    <property type="entry name" value="MS_channel_1st"/>
</dbReference>
<feature type="domain" description="Mechanosensitive ion channel MscS C-terminal" evidence="9">
    <location>
        <begin position="246"/>
        <end position="330"/>
    </location>
</feature>
<dbReference type="InterPro" id="IPR049278">
    <property type="entry name" value="MS_channel_C"/>
</dbReference>
<gene>
    <name evidence="11" type="ordered locus">Sfum_4003</name>
</gene>
<comment type="subcellular location">
    <subcellularLocation>
        <location evidence="1">Cell membrane</location>
        <topology evidence="1">Multi-pass membrane protein</topology>
    </subcellularLocation>
</comment>
<dbReference type="InterPro" id="IPR011014">
    <property type="entry name" value="MscS_channel_TM-2"/>
</dbReference>
<evidence type="ECO:0000256" key="7">
    <source>
        <dbReference type="SAM" id="Phobius"/>
    </source>
</evidence>
<dbReference type="InterPro" id="IPR045275">
    <property type="entry name" value="MscS_archaea/bacteria_type"/>
</dbReference>
<keyword evidence="12" id="KW-1185">Reference proteome</keyword>
<dbReference type="eggNOG" id="COG0668">
    <property type="taxonomic scope" value="Bacteria"/>
</dbReference>
<comment type="similarity">
    <text evidence="2">Belongs to the MscS (TC 1.A.23) family.</text>
</comment>
<keyword evidence="5 7" id="KW-1133">Transmembrane helix</keyword>